<evidence type="ECO:0000313" key="7">
    <source>
        <dbReference type="EMBL" id="KZM88270.1"/>
    </source>
</evidence>
<name>A0A161ZPF4_DAUCS</name>
<proteinExistence type="predicted"/>
<dbReference type="InterPro" id="IPR015300">
    <property type="entry name" value="DNA-bd_pseudobarrel_sf"/>
</dbReference>
<dbReference type="Gramene" id="KZM88270">
    <property type="protein sequence ID" value="KZM88270"/>
    <property type="gene ID" value="DCAR_025345"/>
</dbReference>
<dbReference type="PANTHER" id="PTHR31920:SF140">
    <property type="entry name" value="B3 DOMAIN-CONTAINING TRANSCRIPTION FACTOR VRN1-LIKE"/>
    <property type="match status" value="1"/>
</dbReference>
<reference evidence="8" key="2">
    <citation type="submission" date="2022-03" db="EMBL/GenBank/DDBJ databases">
        <title>Draft title - Genomic analysis of global carrot germplasm unveils the trajectory of domestication and the origin of high carotenoid orange carrot.</title>
        <authorList>
            <person name="Iorizzo M."/>
            <person name="Ellison S."/>
            <person name="Senalik D."/>
            <person name="Macko-Podgorni A."/>
            <person name="Grzebelus D."/>
            <person name="Bostan H."/>
            <person name="Rolling W."/>
            <person name="Curaba J."/>
            <person name="Simon P."/>
        </authorList>
    </citation>
    <scope>NUCLEOTIDE SEQUENCE</scope>
    <source>
        <tissue evidence="8">Leaf</tissue>
    </source>
</reference>
<evidence type="ECO:0000313" key="9">
    <source>
        <dbReference type="Proteomes" id="UP000077755"/>
    </source>
</evidence>
<dbReference type="EMBL" id="LNRQ01000007">
    <property type="protein sequence ID" value="KZM88270.1"/>
    <property type="molecule type" value="Genomic_DNA"/>
</dbReference>
<evidence type="ECO:0000313" key="8">
    <source>
        <dbReference type="EMBL" id="WOH09637.1"/>
    </source>
</evidence>
<dbReference type="EMBL" id="CP093349">
    <property type="protein sequence ID" value="WOH09637.1"/>
    <property type="molecule type" value="Genomic_DNA"/>
</dbReference>
<dbReference type="InterPro" id="IPR050655">
    <property type="entry name" value="Plant_B3_domain"/>
</dbReference>
<dbReference type="GO" id="GO:0003677">
    <property type="term" value="F:DNA binding"/>
    <property type="evidence" value="ECO:0007669"/>
    <property type="project" value="UniProtKB-KW"/>
</dbReference>
<dbReference type="AlphaFoldDB" id="A0A161ZPF4"/>
<evidence type="ECO:0000259" key="6">
    <source>
        <dbReference type="PROSITE" id="PS50863"/>
    </source>
</evidence>
<organism evidence="7">
    <name type="scientific">Daucus carota subsp. sativus</name>
    <name type="common">Carrot</name>
    <dbReference type="NCBI Taxonomy" id="79200"/>
    <lineage>
        <taxon>Eukaryota</taxon>
        <taxon>Viridiplantae</taxon>
        <taxon>Streptophyta</taxon>
        <taxon>Embryophyta</taxon>
        <taxon>Tracheophyta</taxon>
        <taxon>Spermatophyta</taxon>
        <taxon>Magnoliopsida</taxon>
        <taxon>eudicotyledons</taxon>
        <taxon>Gunneridae</taxon>
        <taxon>Pentapetalae</taxon>
        <taxon>asterids</taxon>
        <taxon>campanulids</taxon>
        <taxon>Apiales</taxon>
        <taxon>Apiaceae</taxon>
        <taxon>Apioideae</taxon>
        <taxon>Scandiceae</taxon>
        <taxon>Daucinae</taxon>
        <taxon>Daucus</taxon>
        <taxon>Daucus sect. Daucus</taxon>
    </lineage>
</organism>
<dbReference type="Proteomes" id="UP000077755">
    <property type="component" value="Chromosome 7"/>
</dbReference>
<evidence type="ECO:0000256" key="2">
    <source>
        <dbReference type="ARBA" id="ARBA00023015"/>
    </source>
</evidence>
<evidence type="ECO:0000256" key="5">
    <source>
        <dbReference type="ARBA" id="ARBA00023242"/>
    </source>
</evidence>
<gene>
    <name evidence="7" type="ORF">DCAR_025345</name>
    <name evidence="8" type="ORF">DCAR_0729095</name>
</gene>
<dbReference type="Gene3D" id="2.40.330.10">
    <property type="entry name" value="DNA-binding pseudobarrel domain"/>
    <property type="match status" value="2"/>
</dbReference>
<evidence type="ECO:0000256" key="1">
    <source>
        <dbReference type="ARBA" id="ARBA00004123"/>
    </source>
</evidence>
<dbReference type="PANTHER" id="PTHR31920">
    <property type="entry name" value="B3 DOMAIN-CONTAINING"/>
    <property type="match status" value="1"/>
</dbReference>
<protein>
    <recommendedName>
        <fullName evidence="6">TF-B3 domain-containing protein</fullName>
    </recommendedName>
</protein>
<dbReference type="InterPro" id="IPR003340">
    <property type="entry name" value="B3_DNA-bd"/>
</dbReference>
<keyword evidence="4" id="KW-0804">Transcription</keyword>
<accession>A0A161ZPF4</accession>
<dbReference type="SUPFAM" id="SSF101936">
    <property type="entry name" value="DNA-binding pseudobarrel domain"/>
    <property type="match status" value="2"/>
</dbReference>
<keyword evidence="2" id="KW-0805">Transcription regulation</keyword>
<feature type="domain" description="TF-B3" evidence="6">
    <location>
        <begin position="420"/>
        <end position="470"/>
    </location>
</feature>
<dbReference type="PROSITE" id="PS50863">
    <property type="entry name" value="B3"/>
    <property type="match status" value="1"/>
</dbReference>
<keyword evidence="3" id="KW-0238">DNA-binding</keyword>
<keyword evidence="5" id="KW-0539">Nucleus</keyword>
<dbReference type="GO" id="GO:0005634">
    <property type="term" value="C:nucleus"/>
    <property type="evidence" value="ECO:0007669"/>
    <property type="project" value="UniProtKB-SubCell"/>
</dbReference>
<evidence type="ECO:0000256" key="3">
    <source>
        <dbReference type="ARBA" id="ARBA00023125"/>
    </source>
</evidence>
<reference evidence="7" key="1">
    <citation type="journal article" date="2016" name="Nat. Genet.">
        <title>A high-quality carrot genome assembly provides new insights into carotenoid accumulation and asterid genome evolution.</title>
        <authorList>
            <person name="Iorizzo M."/>
            <person name="Ellison S."/>
            <person name="Senalik D."/>
            <person name="Zeng P."/>
            <person name="Satapoomin P."/>
            <person name="Huang J."/>
            <person name="Bowman M."/>
            <person name="Iovene M."/>
            <person name="Sanseverino W."/>
            <person name="Cavagnaro P."/>
            <person name="Yildiz M."/>
            <person name="Macko-Podgorni A."/>
            <person name="Moranska E."/>
            <person name="Grzebelus E."/>
            <person name="Grzebelus D."/>
            <person name="Ashrafi H."/>
            <person name="Zheng Z."/>
            <person name="Cheng S."/>
            <person name="Spooner D."/>
            <person name="Van Deynze A."/>
            <person name="Simon P."/>
        </authorList>
    </citation>
    <scope>NUCLEOTIDE SEQUENCE [LARGE SCALE GENOMIC DNA]</scope>
    <source>
        <tissue evidence="7">Leaf</tissue>
    </source>
</reference>
<comment type="subcellular location">
    <subcellularLocation>
        <location evidence="1">Nucleus</location>
    </subcellularLocation>
</comment>
<keyword evidence="9" id="KW-1185">Reference proteome</keyword>
<evidence type="ECO:0000256" key="4">
    <source>
        <dbReference type="ARBA" id="ARBA00023163"/>
    </source>
</evidence>
<sequence>MIGLSCKHVLWCVDCDLKRNEIRSLNRFKRYYGLKIFNLVQLDYVGDDLFIIRLFKETAFESKYPTGRANDVEWSKDWETLNRAQYVIDTSTLECEKAMASISFNACANRTDYAYLIFVESKFDEGRGNMILSPMWKDYYKHWEDGSLVVFKFLEKSWTIKIEKNSEVCSLGKGIVEFFRDAGITDGDFLVAFRETEEKPDCLRVCIYNNADHGMDFVIGLTEPVPHKWTKSFFKIVYEDAYSRGLFMVPFMVNEFYMWKLKQIKLLSVGGLGWGVRYRPFPGYIYNLEEMLMYYKLKPKETIIFTLNETDVLYGRVYQCNGAEIDYQSRAKHEHDHNADEWIWSFEERTNSGGDEEQSFDDEMAVDDDAGNLLEFTTCLTGGNVDKKTHGLFIPQTIQPSCGVWKRTQKIKFITEKGVWDIGITNTEERPRFSAGWNKFIRDNGYKAGQMLNFRLVEHDDYADFIISKV</sequence>